<dbReference type="GO" id="GO:0016787">
    <property type="term" value="F:hydrolase activity"/>
    <property type="evidence" value="ECO:0007669"/>
    <property type="project" value="UniProtKB-KW"/>
</dbReference>
<dbReference type="SUPFAM" id="SSF53474">
    <property type="entry name" value="alpha/beta-Hydrolases"/>
    <property type="match status" value="1"/>
</dbReference>
<evidence type="ECO:0000256" key="2">
    <source>
        <dbReference type="ARBA" id="ARBA00022801"/>
    </source>
</evidence>
<feature type="domain" description="Alpha/beta hydrolase fold-3" evidence="5">
    <location>
        <begin position="99"/>
        <end position="336"/>
    </location>
</feature>
<evidence type="ECO:0000256" key="1">
    <source>
        <dbReference type="ARBA" id="ARBA00010515"/>
    </source>
</evidence>
<dbReference type="InterPro" id="IPR029058">
    <property type="entry name" value="AB_hydrolase_fold"/>
</dbReference>
<organism evidence="6 7">
    <name type="scientific">Colletotrichum sojae</name>
    <dbReference type="NCBI Taxonomy" id="2175907"/>
    <lineage>
        <taxon>Eukaryota</taxon>
        <taxon>Fungi</taxon>
        <taxon>Dikarya</taxon>
        <taxon>Ascomycota</taxon>
        <taxon>Pezizomycotina</taxon>
        <taxon>Sordariomycetes</taxon>
        <taxon>Hypocreomycetidae</taxon>
        <taxon>Glomerellales</taxon>
        <taxon>Glomerellaceae</taxon>
        <taxon>Colletotrichum</taxon>
        <taxon>Colletotrichum orchidearum species complex</taxon>
    </lineage>
</organism>
<dbReference type="PANTHER" id="PTHR48081:SF8">
    <property type="entry name" value="ALPHA_BETA HYDROLASE FOLD-3 DOMAIN-CONTAINING PROTEIN-RELATED"/>
    <property type="match status" value="1"/>
</dbReference>
<comment type="caution">
    <text evidence="6">The sequence shown here is derived from an EMBL/GenBank/DDBJ whole genome shotgun (WGS) entry which is preliminary data.</text>
</comment>
<dbReference type="InterPro" id="IPR033140">
    <property type="entry name" value="Lipase_GDXG_put_SER_AS"/>
</dbReference>
<evidence type="ECO:0000259" key="5">
    <source>
        <dbReference type="Pfam" id="PF07859"/>
    </source>
</evidence>
<dbReference type="InterPro" id="IPR013094">
    <property type="entry name" value="AB_hydrolase_3"/>
</dbReference>
<dbReference type="PANTHER" id="PTHR48081">
    <property type="entry name" value="AB HYDROLASE SUPERFAMILY PROTEIN C4A8.06C"/>
    <property type="match status" value="1"/>
</dbReference>
<dbReference type="Gene3D" id="3.40.50.1820">
    <property type="entry name" value="alpha/beta hydrolase"/>
    <property type="match status" value="1"/>
</dbReference>
<keyword evidence="7" id="KW-1185">Reference proteome</keyword>
<dbReference type="Pfam" id="PF07859">
    <property type="entry name" value="Abhydrolase_3"/>
    <property type="match status" value="1"/>
</dbReference>
<proteinExistence type="inferred from homology"/>
<sequence length="360" mass="40110">MDTPKDQSTTAPASRLIVHERNERHLLTKLVHVILKPFKPSLMKLGKLPPGAERLTVSKRTKKLCDVAEEQVDGLWVYNITKKPTESPTEKTDTNARRILYFAGGGWQMPPSKHHWAFCSELARRLPGKTRVTIVSCPLAPKSPVAVAFPQLERAYRSLLAESTRAGESVVVAGDSSGGNIALCLAAWALRFQEQKQGSKPPAAVFVLSPTTDLRHEMEAITRAERNDPIHTHQCIRETARAWCPEHSGGDEPGEDDYDAGHAPRQLPGDWTFEDPRVSPIQADLSYLVRHCVSVHGLTGSYDVLEPEAVVFRDKCRDEGVAGEWLAWNGQMHCFPLTFKYGIRESKEAMDWIVGVLGKY</sequence>
<dbReference type="InterPro" id="IPR050300">
    <property type="entry name" value="GDXG_lipolytic_enzyme"/>
</dbReference>
<evidence type="ECO:0000256" key="3">
    <source>
        <dbReference type="PROSITE-ProRule" id="PRU10038"/>
    </source>
</evidence>
<reference evidence="6 7" key="1">
    <citation type="journal article" date="2020" name="Phytopathology">
        <title>Genome Sequence Resources of Colletotrichum truncatum, C. plurivorum, C. musicola, and C. sojae: Four Species Pathogenic to Soybean (Glycine max).</title>
        <authorList>
            <person name="Rogerio F."/>
            <person name="Boufleur T.R."/>
            <person name="Ciampi-Guillardi M."/>
            <person name="Sukno S.A."/>
            <person name="Thon M.R."/>
            <person name="Massola Junior N.S."/>
            <person name="Baroncelli R."/>
        </authorList>
    </citation>
    <scope>NUCLEOTIDE SEQUENCE [LARGE SCALE GENOMIC DNA]</scope>
    <source>
        <strain evidence="6 7">LFN0009</strain>
    </source>
</reference>
<dbReference type="EMBL" id="WIGN01000578">
    <property type="protein sequence ID" value="KAF6787926.1"/>
    <property type="molecule type" value="Genomic_DNA"/>
</dbReference>
<keyword evidence="2" id="KW-0378">Hydrolase</keyword>
<protein>
    <submittedName>
        <fullName evidence="6">Esterase</fullName>
    </submittedName>
</protein>
<accession>A0A8H6INX0</accession>
<evidence type="ECO:0000256" key="4">
    <source>
        <dbReference type="SAM" id="MobiDB-lite"/>
    </source>
</evidence>
<evidence type="ECO:0000313" key="6">
    <source>
        <dbReference type="EMBL" id="KAF6787926.1"/>
    </source>
</evidence>
<name>A0A8H6INX0_9PEZI</name>
<gene>
    <name evidence="6" type="ORF">CSOJ01_15108</name>
</gene>
<dbReference type="AlphaFoldDB" id="A0A8H6INX0"/>
<feature type="region of interest" description="Disordered" evidence="4">
    <location>
        <begin position="246"/>
        <end position="273"/>
    </location>
</feature>
<dbReference type="Proteomes" id="UP000652219">
    <property type="component" value="Unassembled WGS sequence"/>
</dbReference>
<comment type="similarity">
    <text evidence="1">Belongs to the 'GDXG' lipolytic enzyme family.</text>
</comment>
<feature type="active site" evidence="3">
    <location>
        <position position="176"/>
    </location>
</feature>
<evidence type="ECO:0000313" key="7">
    <source>
        <dbReference type="Proteomes" id="UP000652219"/>
    </source>
</evidence>
<dbReference type="PROSITE" id="PS01174">
    <property type="entry name" value="LIPASE_GDXG_SER"/>
    <property type="match status" value="1"/>
</dbReference>